<reference evidence="3 4" key="1">
    <citation type="submission" date="2018-01" db="EMBL/GenBank/DDBJ databases">
        <title>Draft genome sequences of clinical isolates and type strains of oral Veillonella including Veillonella infantum sp., nov.</title>
        <authorList>
            <person name="Mashima I."/>
            <person name="Liao Y.-C."/>
            <person name="Sabharwal A."/>
            <person name="Haase E.M."/>
            <person name="Nakazawa F."/>
            <person name="Scannapieco F.A."/>
        </authorList>
    </citation>
    <scope>NUCLEOTIDE SEQUENCE [LARGE SCALE GENOMIC DNA]</scope>
    <source>
        <strain evidence="3 4">Y6</strain>
    </source>
</reference>
<name>A0A2S7ZLD8_9FIRM</name>
<gene>
    <name evidence="2" type="ORF">PAGU1578_01240</name>
    <name evidence="3" type="ORF">VTHSUH11_08885</name>
</gene>
<evidence type="ECO:0000313" key="4">
    <source>
        <dbReference type="Proteomes" id="UP000238877"/>
    </source>
</evidence>
<organism evidence="3 4">
    <name type="scientific">Veillonella tobetsuensis</name>
    <dbReference type="NCBI Taxonomy" id="1110546"/>
    <lineage>
        <taxon>Bacteria</taxon>
        <taxon>Bacillati</taxon>
        <taxon>Bacillota</taxon>
        <taxon>Negativicutes</taxon>
        <taxon>Veillonellales</taxon>
        <taxon>Veillonellaceae</taxon>
        <taxon>Veillonella</taxon>
    </lineage>
</organism>
<dbReference type="EMBL" id="BJCQ01000004">
    <property type="protein sequence ID" value="GCL66502.1"/>
    <property type="molecule type" value="Genomic_DNA"/>
</dbReference>
<proteinExistence type="predicted"/>
<evidence type="ECO:0000313" key="2">
    <source>
        <dbReference type="EMBL" id="GCL66502.1"/>
    </source>
</evidence>
<dbReference type="Gene3D" id="3.30.2310.20">
    <property type="entry name" value="RelE-like"/>
    <property type="match status" value="1"/>
</dbReference>
<protein>
    <submittedName>
        <fullName evidence="3">Type II toxin-antitoxin system RelE/ParE family toxin</fullName>
    </submittedName>
</protein>
<evidence type="ECO:0000256" key="1">
    <source>
        <dbReference type="ARBA" id="ARBA00022649"/>
    </source>
</evidence>
<reference evidence="2 5" key="2">
    <citation type="submission" date="2019-03" db="EMBL/GenBank/DDBJ databases">
        <title>Draft genome sequences of two Veillonella tobetsuensis clinical isolates from intraoperative bronchial fluids of elderly patients with pulmonary carcinoma.</title>
        <authorList>
            <person name="Akiyama T."/>
        </authorList>
    </citation>
    <scope>NUCLEOTIDE SEQUENCE [LARGE SCALE GENOMIC DNA]</scope>
    <source>
        <strain evidence="2 5">PAGU 1578</strain>
    </source>
</reference>
<dbReference type="EMBL" id="PPDF01000014">
    <property type="protein sequence ID" value="PQL24015.1"/>
    <property type="molecule type" value="Genomic_DNA"/>
</dbReference>
<dbReference type="AlphaFoldDB" id="A0A2S7ZLD8"/>
<dbReference type="RefSeq" id="WP_105093413.1">
    <property type="nucleotide sequence ID" value="NZ_BJCQ01000004.1"/>
</dbReference>
<evidence type="ECO:0000313" key="3">
    <source>
        <dbReference type="EMBL" id="PQL24015.1"/>
    </source>
</evidence>
<dbReference type="InterPro" id="IPR035093">
    <property type="entry name" value="RelE/ParE_toxin_dom_sf"/>
</dbReference>
<keyword evidence="1" id="KW-1277">Toxin-antitoxin system</keyword>
<accession>A0A2S7ZLD8</accession>
<evidence type="ECO:0000313" key="5">
    <source>
        <dbReference type="Proteomes" id="UP000300381"/>
    </source>
</evidence>
<dbReference type="Pfam" id="PF05016">
    <property type="entry name" value="ParE_toxin"/>
    <property type="match status" value="1"/>
</dbReference>
<dbReference type="Proteomes" id="UP000238877">
    <property type="component" value="Unassembled WGS sequence"/>
</dbReference>
<dbReference type="Proteomes" id="UP000300381">
    <property type="component" value="Unassembled WGS sequence"/>
</dbReference>
<dbReference type="STRING" id="1110546.GCA_001078375_00309"/>
<comment type="caution">
    <text evidence="3">The sequence shown here is derived from an EMBL/GenBank/DDBJ whole genome shotgun (WGS) entry which is preliminary data.</text>
</comment>
<dbReference type="InterPro" id="IPR007712">
    <property type="entry name" value="RelE/ParE_toxin"/>
</dbReference>
<sequence>MDNQISYAPKAREDLLEIKSFIEEETGDIELARKTVSDIVTTNDSLRVFPEMGQQLLINLGSKIEYRYLLCHNYLSFYRYFDQTIYIDRILNSRRDYLRILLDEVH</sequence>